<keyword evidence="2" id="KW-1185">Reference proteome</keyword>
<gene>
    <name evidence="1" type="ORF">MILVUS5_LOCUS36656</name>
</gene>
<comment type="caution">
    <text evidence="1">The sequence shown here is derived from an EMBL/GenBank/DDBJ whole genome shotgun (WGS) entry which is preliminary data.</text>
</comment>
<dbReference type="EMBL" id="CASHSV030000716">
    <property type="protein sequence ID" value="CAJ2673129.1"/>
    <property type="molecule type" value="Genomic_DNA"/>
</dbReference>
<reference evidence="1" key="1">
    <citation type="submission" date="2023-10" db="EMBL/GenBank/DDBJ databases">
        <authorList>
            <person name="Rodriguez Cubillos JULIANA M."/>
            <person name="De Vega J."/>
        </authorList>
    </citation>
    <scope>NUCLEOTIDE SEQUENCE</scope>
</reference>
<protein>
    <submittedName>
        <fullName evidence="1">Uncharacterized protein</fullName>
    </submittedName>
</protein>
<organism evidence="1 2">
    <name type="scientific">Trifolium pratense</name>
    <name type="common">Red clover</name>
    <dbReference type="NCBI Taxonomy" id="57577"/>
    <lineage>
        <taxon>Eukaryota</taxon>
        <taxon>Viridiplantae</taxon>
        <taxon>Streptophyta</taxon>
        <taxon>Embryophyta</taxon>
        <taxon>Tracheophyta</taxon>
        <taxon>Spermatophyta</taxon>
        <taxon>Magnoliopsida</taxon>
        <taxon>eudicotyledons</taxon>
        <taxon>Gunneridae</taxon>
        <taxon>Pentapetalae</taxon>
        <taxon>rosids</taxon>
        <taxon>fabids</taxon>
        <taxon>Fabales</taxon>
        <taxon>Fabaceae</taxon>
        <taxon>Papilionoideae</taxon>
        <taxon>50 kb inversion clade</taxon>
        <taxon>NPAAA clade</taxon>
        <taxon>Hologalegina</taxon>
        <taxon>IRL clade</taxon>
        <taxon>Trifolieae</taxon>
        <taxon>Trifolium</taxon>
    </lineage>
</organism>
<name>A0ACB0LUB3_TRIPR</name>
<proteinExistence type="predicted"/>
<evidence type="ECO:0000313" key="2">
    <source>
        <dbReference type="Proteomes" id="UP001177021"/>
    </source>
</evidence>
<evidence type="ECO:0000313" key="1">
    <source>
        <dbReference type="EMBL" id="CAJ2673129.1"/>
    </source>
</evidence>
<accession>A0ACB0LUB3</accession>
<sequence length="88" mass="9532">MAQPLHQDRVNLLLYPLSKGNILAVPLNGPWLVQPTKRTFGPELGAINTLPHGRARYNPPLRGPSARIAAYHLLNGLPAGLLPVLINS</sequence>
<dbReference type="Proteomes" id="UP001177021">
    <property type="component" value="Unassembled WGS sequence"/>
</dbReference>